<dbReference type="PANTHER" id="PTHR43853:SF11">
    <property type="entry name" value="3-KETOACYL-COA THIOLASE FADA"/>
    <property type="match status" value="1"/>
</dbReference>
<dbReference type="InterPro" id="IPR020613">
    <property type="entry name" value="Thiolase_CS"/>
</dbReference>
<evidence type="ECO:0000256" key="1">
    <source>
        <dbReference type="ARBA" id="ARBA00010982"/>
    </source>
</evidence>
<dbReference type="EMBL" id="RSEJ01000029">
    <property type="protein sequence ID" value="NBI55342.1"/>
    <property type="molecule type" value="Genomic_DNA"/>
</dbReference>
<keyword evidence="7 8" id="KW-0012">Acyltransferase</keyword>
<dbReference type="Pfam" id="PF02803">
    <property type="entry name" value="Thiolase_C"/>
    <property type="match status" value="1"/>
</dbReference>
<keyword evidence="2 8" id="KW-0963">Cytoplasm</keyword>
<evidence type="ECO:0000256" key="8">
    <source>
        <dbReference type="HAMAP-Rule" id="MF_01620"/>
    </source>
</evidence>
<comment type="catalytic activity">
    <reaction evidence="8">
        <text>an acyl-CoA + acetyl-CoA = a 3-oxoacyl-CoA + CoA</text>
        <dbReference type="Rhea" id="RHEA:21564"/>
        <dbReference type="ChEBI" id="CHEBI:57287"/>
        <dbReference type="ChEBI" id="CHEBI:57288"/>
        <dbReference type="ChEBI" id="CHEBI:58342"/>
        <dbReference type="ChEBI" id="CHEBI:90726"/>
        <dbReference type="EC" id="2.3.1.16"/>
    </reaction>
</comment>
<dbReference type="NCBIfam" id="TIGR01930">
    <property type="entry name" value="AcCoA-C-Actrans"/>
    <property type="match status" value="1"/>
</dbReference>
<dbReference type="InterPro" id="IPR016039">
    <property type="entry name" value="Thiolase-like"/>
</dbReference>
<dbReference type="InterPro" id="IPR012805">
    <property type="entry name" value="FadA"/>
</dbReference>
<comment type="subcellular location">
    <subcellularLocation>
        <location evidence="8">Cytoplasm</location>
    </subcellularLocation>
</comment>
<comment type="function">
    <text evidence="8">Catalyzes the final step of fatty acid oxidation in which acetyl-CoA is released and the CoA ester of a fatty acid two carbons shorter is formed.</text>
</comment>
<dbReference type="Gene3D" id="3.40.47.10">
    <property type="match status" value="2"/>
</dbReference>
<proteinExistence type="inferred from homology"/>
<feature type="active site" description="Proton acceptor" evidence="8">
    <location>
        <position position="343"/>
    </location>
</feature>
<feature type="active site" description="Acyl-thioester intermediate" evidence="8">
    <location>
        <position position="91"/>
    </location>
</feature>
<dbReference type="PIRSF" id="PIRSF000429">
    <property type="entry name" value="Ac-CoA_Ac_transf"/>
    <property type="match status" value="1"/>
</dbReference>
<dbReference type="PROSITE" id="PS00099">
    <property type="entry name" value="THIOLASE_3"/>
    <property type="match status" value="1"/>
</dbReference>
<dbReference type="InterPro" id="IPR020610">
    <property type="entry name" value="Thiolase_AS"/>
</dbReference>
<dbReference type="PROSITE" id="PS00737">
    <property type="entry name" value="THIOLASE_2"/>
    <property type="match status" value="1"/>
</dbReference>
<dbReference type="HAMAP" id="MF_01620">
    <property type="entry name" value="FadA"/>
    <property type="match status" value="1"/>
</dbReference>
<keyword evidence="5 8" id="KW-0442">Lipid degradation</keyword>
<evidence type="ECO:0000256" key="2">
    <source>
        <dbReference type="ARBA" id="ARBA00022490"/>
    </source>
</evidence>
<comment type="subunit">
    <text evidence="8">Heterotetramer of two alpha chains (FadB) and two beta chains (FadA).</text>
</comment>
<dbReference type="SUPFAM" id="SSF53901">
    <property type="entry name" value="Thiolase-like"/>
    <property type="match status" value="2"/>
</dbReference>
<evidence type="ECO:0000256" key="4">
    <source>
        <dbReference type="ARBA" id="ARBA00022832"/>
    </source>
</evidence>
<reference evidence="12 13" key="1">
    <citation type="journal article" date="2017" name="Int. J. Syst. Evol. Microbiol.">
        <title>Photobacterium alginatilyticum sp. nov., a marine bacterium isolated from bottom seawater.</title>
        <authorList>
            <person name="Wang X."/>
            <person name="Wang Y."/>
            <person name="Yang X."/>
            <person name="Sun H."/>
            <person name="Li B."/>
            <person name="Zhang X.H."/>
        </authorList>
    </citation>
    <scope>NUCLEOTIDE SEQUENCE [LARGE SCALE GENOMIC DNA]</scope>
    <source>
        <strain evidence="12 13">P03D4</strain>
    </source>
</reference>
<dbReference type="InterPro" id="IPR050215">
    <property type="entry name" value="Thiolase-like_sf_Thiolase"/>
</dbReference>
<organism evidence="12 13">
    <name type="scientific">Photobacterium alginatilyticum</name>
    <dbReference type="NCBI Taxonomy" id="1775171"/>
    <lineage>
        <taxon>Bacteria</taxon>
        <taxon>Pseudomonadati</taxon>
        <taxon>Pseudomonadota</taxon>
        <taxon>Gammaproteobacteria</taxon>
        <taxon>Vibrionales</taxon>
        <taxon>Vibrionaceae</taxon>
        <taxon>Photobacterium</taxon>
    </lineage>
</organism>
<feature type="domain" description="Thiolase N-terminal" evidence="10">
    <location>
        <begin position="4"/>
        <end position="254"/>
    </location>
</feature>
<dbReference type="PROSITE" id="PS00098">
    <property type="entry name" value="THIOLASE_1"/>
    <property type="match status" value="1"/>
</dbReference>
<dbReference type="GO" id="GO:0003988">
    <property type="term" value="F:acetyl-CoA C-acyltransferase activity"/>
    <property type="evidence" value="ECO:0007669"/>
    <property type="project" value="UniProtKB-EC"/>
</dbReference>
<gene>
    <name evidence="8 12" type="primary">fadA</name>
    <name evidence="12" type="ORF">EIZ48_22750</name>
</gene>
<comment type="caution">
    <text evidence="12">The sequence shown here is derived from an EMBL/GenBank/DDBJ whole genome shotgun (WGS) entry which is preliminary data.</text>
</comment>
<dbReference type="InterPro" id="IPR002155">
    <property type="entry name" value="Thiolase"/>
</dbReference>
<protein>
    <recommendedName>
        <fullName evidence="8">3-ketoacyl-CoA thiolase</fullName>
        <ecNumber evidence="8">2.3.1.16</ecNumber>
    </recommendedName>
    <alternativeName>
        <fullName evidence="8">Acetyl-CoA acyltransferase</fullName>
    </alternativeName>
    <alternativeName>
        <fullName evidence="8">Beta-ketothiolase</fullName>
    </alternativeName>
    <alternativeName>
        <fullName evidence="8">Fatty acid oxidation complex subunit beta</fullName>
    </alternativeName>
</protein>
<keyword evidence="3 8" id="KW-0808">Transferase</keyword>
<dbReference type="NCBIfam" id="NF006510">
    <property type="entry name" value="PRK08947.1"/>
    <property type="match status" value="1"/>
</dbReference>
<dbReference type="RefSeq" id="WP_160656705.1">
    <property type="nucleotide sequence ID" value="NZ_RSEJ01000029.1"/>
</dbReference>
<evidence type="ECO:0000256" key="3">
    <source>
        <dbReference type="ARBA" id="ARBA00022679"/>
    </source>
</evidence>
<name>A0ABW9YN93_9GAMM</name>
<dbReference type="NCBIfam" id="TIGR02445">
    <property type="entry name" value="fadA"/>
    <property type="match status" value="1"/>
</dbReference>
<comment type="pathway">
    <text evidence="8">Lipid metabolism; fatty acid beta-oxidation.</text>
</comment>
<keyword evidence="13" id="KW-1185">Reference proteome</keyword>
<dbReference type="CDD" id="cd00751">
    <property type="entry name" value="thiolase"/>
    <property type="match status" value="1"/>
</dbReference>
<evidence type="ECO:0000256" key="7">
    <source>
        <dbReference type="ARBA" id="ARBA00023315"/>
    </source>
</evidence>
<evidence type="ECO:0000259" key="11">
    <source>
        <dbReference type="Pfam" id="PF02803"/>
    </source>
</evidence>
<dbReference type="InterPro" id="IPR020615">
    <property type="entry name" value="Thiolase_acyl_enz_int_AS"/>
</dbReference>
<feature type="domain" description="Thiolase C-terminal" evidence="11">
    <location>
        <begin position="262"/>
        <end position="386"/>
    </location>
</feature>
<dbReference type="InterPro" id="IPR020616">
    <property type="entry name" value="Thiolase_N"/>
</dbReference>
<keyword evidence="6 8" id="KW-0443">Lipid metabolism</keyword>
<sequence>MNNVVIVDCIRTPMGRSKGGAFRNVRSEDLSAHLMQGLLARNPQVDPASIEDIYWGCVQQTLEQGFNVARNAALLAGIPHTVGATTVNRLCGSSMQALHDAARTIMVGDADTCLIGGVEHMGHVPMNHGVDFHPGLSKSVAKAAGMMGLTAEMLGRMHGISREMQDEFAARSHQRAQAATVEGRFNNEILATEGHDEAGALKLFDYDEVIRPETTVEALAGLRPVFDPANGTVTAGTSSALSDGASAMLVMSEDKAKALGLTIRARVKSMAIAGCDPSIMGYGPVPATQKALKRAGLTMDDIGMIELNEAFAAQSLPCAKDLGLLDKVDEKVNLNGGAIALGHPLGCSGSRISTTLINLMEHQDVQFGLATMCIGLGQGIATVFERVE</sequence>
<evidence type="ECO:0000256" key="9">
    <source>
        <dbReference type="RuleBase" id="RU003557"/>
    </source>
</evidence>
<evidence type="ECO:0000313" key="12">
    <source>
        <dbReference type="EMBL" id="NBI55342.1"/>
    </source>
</evidence>
<evidence type="ECO:0000259" key="10">
    <source>
        <dbReference type="Pfam" id="PF00108"/>
    </source>
</evidence>
<comment type="similarity">
    <text evidence="1 8 9">Belongs to the thiolase-like superfamily. Thiolase family.</text>
</comment>
<evidence type="ECO:0000256" key="5">
    <source>
        <dbReference type="ARBA" id="ARBA00022963"/>
    </source>
</evidence>
<dbReference type="Pfam" id="PF00108">
    <property type="entry name" value="Thiolase_N"/>
    <property type="match status" value="1"/>
</dbReference>
<feature type="active site" description="Proton acceptor" evidence="8">
    <location>
        <position position="373"/>
    </location>
</feature>
<accession>A0ABW9YN93</accession>
<dbReference type="EC" id="2.3.1.16" evidence="8"/>
<evidence type="ECO:0000256" key="6">
    <source>
        <dbReference type="ARBA" id="ARBA00023098"/>
    </source>
</evidence>
<dbReference type="Proteomes" id="UP000738517">
    <property type="component" value="Unassembled WGS sequence"/>
</dbReference>
<dbReference type="PANTHER" id="PTHR43853">
    <property type="entry name" value="3-KETOACYL-COA THIOLASE, PEROXISOMAL"/>
    <property type="match status" value="1"/>
</dbReference>
<evidence type="ECO:0000313" key="13">
    <source>
        <dbReference type="Proteomes" id="UP000738517"/>
    </source>
</evidence>
<keyword evidence="4 8" id="KW-0276">Fatty acid metabolism</keyword>
<dbReference type="InterPro" id="IPR020617">
    <property type="entry name" value="Thiolase_C"/>
</dbReference>